<sequence length="72" mass="7916">MKVYLVKFVGLLAMMSFILCTEDSESPAASDSSESMEFPEQPVFCSATAGDQTKIMNCAQRDKEAEQKTKGK</sequence>
<dbReference type="AlphaFoldDB" id="A0A0K8R6N2"/>
<name>A0A0K8R6N2_IXORI</name>
<dbReference type="EMBL" id="GADI01006986">
    <property type="protein sequence ID" value="JAA66822.1"/>
    <property type="molecule type" value="mRNA"/>
</dbReference>
<protein>
    <submittedName>
        <fullName evidence="2">Putative ixodes 14 kDa protein</fullName>
    </submittedName>
</protein>
<accession>A0A0K8R6N2</accession>
<feature type="chain" id="PRO_5005516013" evidence="1">
    <location>
        <begin position="21"/>
        <end position="72"/>
    </location>
</feature>
<organism evidence="2">
    <name type="scientific">Ixodes ricinus</name>
    <name type="common">Common tick</name>
    <name type="synonym">Acarus ricinus</name>
    <dbReference type="NCBI Taxonomy" id="34613"/>
    <lineage>
        <taxon>Eukaryota</taxon>
        <taxon>Metazoa</taxon>
        <taxon>Ecdysozoa</taxon>
        <taxon>Arthropoda</taxon>
        <taxon>Chelicerata</taxon>
        <taxon>Arachnida</taxon>
        <taxon>Acari</taxon>
        <taxon>Parasitiformes</taxon>
        <taxon>Ixodida</taxon>
        <taxon>Ixodoidea</taxon>
        <taxon>Ixodidae</taxon>
        <taxon>Ixodinae</taxon>
        <taxon>Ixodes</taxon>
    </lineage>
</organism>
<keyword evidence="1" id="KW-0732">Signal</keyword>
<evidence type="ECO:0000313" key="2">
    <source>
        <dbReference type="EMBL" id="JAA66822.1"/>
    </source>
</evidence>
<reference evidence="2" key="1">
    <citation type="submission" date="2012-12" db="EMBL/GenBank/DDBJ databases">
        <title>Identification and characterization of a phenylalanine ammonia-lyase gene family in Isatis indigotica Fort.</title>
        <authorList>
            <person name="Liu Q."/>
            <person name="Chen J."/>
            <person name="Zhou X."/>
            <person name="Di P."/>
            <person name="Xiao Y."/>
            <person name="Xuan H."/>
            <person name="Zhang L."/>
            <person name="Chen W."/>
        </authorList>
    </citation>
    <scope>NUCLEOTIDE SEQUENCE</scope>
    <source>
        <tissue evidence="2">Salivary gland</tissue>
    </source>
</reference>
<proteinExistence type="evidence at transcript level"/>
<evidence type="ECO:0000256" key="1">
    <source>
        <dbReference type="SAM" id="SignalP"/>
    </source>
</evidence>
<feature type="signal peptide" evidence="1">
    <location>
        <begin position="1"/>
        <end position="20"/>
    </location>
</feature>